<dbReference type="Pfam" id="PF00933">
    <property type="entry name" value="Glyco_hydro_3"/>
    <property type="match status" value="1"/>
</dbReference>
<evidence type="ECO:0000256" key="2">
    <source>
        <dbReference type="ARBA" id="ARBA00005336"/>
    </source>
</evidence>
<dbReference type="Pfam" id="PF00144">
    <property type="entry name" value="Beta-lactamase"/>
    <property type="match status" value="1"/>
</dbReference>
<dbReference type="InterPro" id="IPR019800">
    <property type="entry name" value="Glyco_hydro_3_AS"/>
</dbReference>
<dbReference type="GO" id="GO:0009254">
    <property type="term" value="P:peptidoglycan turnover"/>
    <property type="evidence" value="ECO:0007669"/>
    <property type="project" value="TreeGrafter"/>
</dbReference>
<dbReference type="InterPro" id="IPR050226">
    <property type="entry name" value="NagZ_Beta-hexosaminidase"/>
</dbReference>
<feature type="signal peptide" evidence="6">
    <location>
        <begin position="1"/>
        <end position="19"/>
    </location>
</feature>
<dbReference type="AlphaFoldDB" id="A0A2S0HZ19"/>
<comment type="catalytic activity">
    <reaction evidence="1">
        <text>Hydrolysis of terminal non-reducing N-acetyl-D-hexosamine residues in N-acetyl-beta-D-hexosaminides.</text>
        <dbReference type="EC" id="3.2.1.52"/>
    </reaction>
</comment>
<evidence type="ECO:0000259" key="7">
    <source>
        <dbReference type="Pfam" id="PF00144"/>
    </source>
</evidence>
<dbReference type="SUPFAM" id="SSF56601">
    <property type="entry name" value="beta-lactamase/transpeptidase-like"/>
    <property type="match status" value="1"/>
</dbReference>
<dbReference type="Gene3D" id="3.40.50.1700">
    <property type="entry name" value="Glycoside hydrolase family 3 C-terminal domain"/>
    <property type="match status" value="1"/>
</dbReference>
<dbReference type="InterPro" id="IPR001764">
    <property type="entry name" value="Glyco_hydro_3_N"/>
</dbReference>
<dbReference type="InterPro" id="IPR036881">
    <property type="entry name" value="Glyco_hydro_3_C_sf"/>
</dbReference>
<dbReference type="InterPro" id="IPR001466">
    <property type="entry name" value="Beta-lactam-related"/>
</dbReference>
<dbReference type="KEGG" id="aue:C5O00_12415"/>
<evidence type="ECO:0000256" key="3">
    <source>
        <dbReference type="ARBA" id="ARBA00012663"/>
    </source>
</evidence>
<feature type="domain" description="Glycoside hydrolase family 3 N-terminal" evidence="8">
    <location>
        <begin position="47"/>
        <end position="361"/>
    </location>
</feature>
<reference evidence="9 10" key="1">
    <citation type="submission" date="2018-02" db="EMBL/GenBank/DDBJ databases">
        <title>Genomic analysis of the strain RR4-38 isolated from a seawater recirculating aquaculture system.</title>
        <authorList>
            <person name="Kim Y.-S."/>
            <person name="Jang Y.H."/>
            <person name="Kim K.-H."/>
        </authorList>
    </citation>
    <scope>NUCLEOTIDE SEQUENCE [LARGE SCALE GENOMIC DNA]</scope>
    <source>
        <strain evidence="9 10">RR4-38</strain>
    </source>
</reference>
<dbReference type="RefSeq" id="WP_105217151.1">
    <property type="nucleotide sequence ID" value="NZ_CP027062.1"/>
</dbReference>
<dbReference type="GO" id="GO:0004563">
    <property type="term" value="F:beta-N-acetylhexosaminidase activity"/>
    <property type="evidence" value="ECO:0007669"/>
    <property type="project" value="UniProtKB-EC"/>
</dbReference>
<dbReference type="SUPFAM" id="SSF52279">
    <property type="entry name" value="Beta-D-glucan exohydrolase, C-terminal domain"/>
    <property type="match status" value="1"/>
</dbReference>
<evidence type="ECO:0000256" key="5">
    <source>
        <dbReference type="ARBA" id="ARBA00023295"/>
    </source>
</evidence>
<keyword evidence="10" id="KW-1185">Reference proteome</keyword>
<dbReference type="InterPro" id="IPR036962">
    <property type="entry name" value="Glyco_hydro_3_N_sf"/>
</dbReference>
<dbReference type="EMBL" id="CP027062">
    <property type="protein sequence ID" value="AVI51911.1"/>
    <property type="molecule type" value="Genomic_DNA"/>
</dbReference>
<feature type="chain" id="PRO_5015690393" description="beta-N-acetylhexosaminidase" evidence="6">
    <location>
        <begin position="20"/>
        <end position="976"/>
    </location>
</feature>
<dbReference type="Proteomes" id="UP000238442">
    <property type="component" value="Chromosome"/>
</dbReference>
<evidence type="ECO:0000313" key="9">
    <source>
        <dbReference type="EMBL" id="AVI51911.1"/>
    </source>
</evidence>
<comment type="similarity">
    <text evidence="2">Belongs to the glycosyl hydrolase 3 family.</text>
</comment>
<dbReference type="PROSITE" id="PS00775">
    <property type="entry name" value="GLYCOSYL_HYDROL_F3"/>
    <property type="match status" value="1"/>
</dbReference>
<evidence type="ECO:0000259" key="8">
    <source>
        <dbReference type="Pfam" id="PF00933"/>
    </source>
</evidence>
<accession>A0A2S0HZ19</accession>
<evidence type="ECO:0000256" key="4">
    <source>
        <dbReference type="ARBA" id="ARBA00022801"/>
    </source>
</evidence>
<organism evidence="9 10">
    <name type="scientific">Pukyongia salina</name>
    <dbReference type="NCBI Taxonomy" id="2094025"/>
    <lineage>
        <taxon>Bacteria</taxon>
        <taxon>Pseudomonadati</taxon>
        <taxon>Bacteroidota</taxon>
        <taxon>Flavobacteriia</taxon>
        <taxon>Flavobacteriales</taxon>
        <taxon>Flavobacteriaceae</taxon>
        <taxon>Pukyongia</taxon>
    </lineage>
</organism>
<dbReference type="InterPro" id="IPR017853">
    <property type="entry name" value="GH"/>
</dbReference>
<dbReference type="OrthoDB" id="9805821at2"/>
<keyword evidence="5" id="KW-0326">Glycosidase</keyword>
<dbReference type="Gene3D" id="3.20.20.300">
    <property type="entry name" value="Glycoside hydrolase, family 3, N-terminal domain"/>
    <property type="match status" value="1"/>
</dbReference>
<dbReference type="InterPro" id="IPR012338">
    <property type="entry name" value="Beta-lactam/transpept-like"/>
</dbReference>
<keyword evidence="4" id="KW-0378">Hydrolase</keyword>
<sequence length="976" mass="110627">MKKLLVTSLLACSFLSVCAQQINPLIDKDDFENQKKWVDSIYGKMSLQEKVGQLFMTVVFSSDPSSTTNKTKELISNYYIGGVIFSKGGPVRQARLNNEFQELAEVPLMIGMDAEWGLAMRLDSTYAYPWNMTLGAITDNKIVERVGNRIGEHSKRLGVHINFAPVVDINTNPKNPIIGNRSFGEDKDNVTLKSLAFMKGMQDAGVLANAKHFPGHGDTDTDSHKTLPTIEFTKERLDSIELYPYRKLINEGLSSVMVAHLNVPALERRDGFPSSISETIVTDLLKHELGFNGLIFTDALNMKGASNFKEPGEIDLAAFLAGNDVLLISEDIPKAHDLMVAAYREGVITEERLAHSVKKILYAKYLVGLNEYKPVNTNYIYDDLNSVIDDALYETAMEQALTVLKNDKAILPIKDLQKKKIAYINFGDDDGRPFLEQLRKYADVDWVRANNLESYLSKLESYNYVIVGFHKSNDNPWKDYQFTDKELVWLYEIARTNTVILDVFARPYAMLDLNTTANFEGIILSYQNSEVSQELSAQLIFGAREANGKLPVSLGEDFPLHTHFRTKSLRRLQYGTPESVGMNSYKLKKIDSLANIGLWGGMMPGAQILVARKGKVVYSKNFGYHTQDKENRVRSNDIYDVASLTKILATLPVVMSLVDRDIINMDTKLSEMLPEYARSNKANINLKDMLSHYARLRAWIPFYTQTIDSVTKRPSEKYYASAASKEFNIKVAEDLYMRSDYKDSIYDAIKDSELRSRLSYKYSDLPYYILKKYLEEFYGASLDKITQRDLYESLGANYTTFNPLEKFSKNDIVPTEIDDYFRMQTVHGYVHDQGAAMMGGVSGHAGLFSNANDVAKIMQMYLWKGFYGGKRYFNPETLDLFNTCYYCEKDVRRGVGFDKPQLGDVGPTCGCVSMTSFGHSGFTGTFTWADPDEEIVYVFLSNRTYPSAENRKLISSDLRSKIQEAIYEAIDYKLME</sequence>
<keyword evidence="6" id="KW-0732">Signal</keyword>
<evidence type="ECO:0000256" key="6">
    <source>
        <dbReference type="SAM" id="SignalP"/>
    </source>
</evidence>
<feature type="domain" description="Beta-lactamase-related" evidence="7">
    <location>
        <begin position="602"/>
        <end position="951"/>
    </location>
</feature>
<protein>
    <recommendedName>
        <fullName evidence="3">beta-N-acetylhexosaminidase</fullName>
        <ecNumber evidence="3">3.2.1.52</ecNumber>
    </recommendedName>
</protein>
<dbReference type="EC" id="3.2.1.52" evidence="3"/>
<dbReference type="SUPFAM" id="SSF51445">
    <property type="entry name" value="(Trans)glycosidases"/>
    <property type="match status" value="1"/>
</dbReference>
<proteinExistence type="inferred from homology"/>
<evidence type="ECO:0000313" key="10">
    <source>
        <dbReference type="Proteomes" id="UP000238442"/>
    </source>
</evidence>
<dbReference type="PANTHER" id="PTHR30480:SF13">
    <property type="entry name" value="BETA-HEXOSAMINIDASE"/>
    <property type="match status" value="1"/>
</dbReference>
<dbReference type="PANTHER" id="PTHR30480">
    <property type="entry name" value="BETA-HEXOSAMINIDASE-RELATED"/>
    <property type="match status" value="1"/>
</dbReference>
<dbReference type="Gene3D" id="3.40.710.10">
    <property type="entry name" value="DD-peptidase/beta-lactamase superfamily"/>
    <property type="match status" value="1"/>
</dbReference>
<evidence type="ECO:0000256" key="1">
    <source>
        <dbReference type="ARBA" id="ARBA00001231"/>
    </source>
</evidence>
<gene>
    <name evidence="9" type="ORF">C5O00_12415</name>
</gene>
<name>A0A2S0HZ19_9FLAO</name>
<dbReference type="GO" id="GO:0005975">
    <property type="term" value="P:carbohydrate metabolic process"/>
    <property type="evidence" value="ECO:0007669"/>
    <property type="project" value="InterPro"/>
</dbReference>